<dbReference type="Pfam" id="PF10988">
    <property type="entry name" value="DUF2807"/>
    <property type="match status" value="1"/>
</dbReference>
<organism evidence="3 4">
    <name type="scientific">Hymenobacter wooponensis</name>
    <dbReference type="NCBI Taxonomy" id="1525360"/>
    <lineage>
        <taxon>Bacteria</taxon>
        <taxon>Pseudomonadati</taxon>
        <taxon>Bacteroidota</taxon>
        <taxon>Cytophagia</taxon>
        <taxon>Cytophagales</taxon>
        <taxon>Hymenobacteraceae</taxon>
        <taxon>Hymenobacter</taxon>
    </lineage>
</organism>
<feature type="chain" id="PRO_5021343284" evidence="1">
    <location>
        <begin position="19"/>
        <end position="241"/>
    </location>
</feature>
<dbReference type="PANTHER" id="PTHR39200">
    <property type="entry name" value="HYPOTHETICAL EXPORTED PROTEIN"/>
    <property type="match status" value="1"/>
</dbReference>
<dbReference type="Gene3D" id="2.160.20.120">
    <property type="match status" value="1"/>
</dbReference>
<dbReference type="OrthoDB" id="1442792at2"/>
<keyword evidence="4" id="KW-1185">Reference proteome</keyword>
<dbReference type="InterPro" id="IPR021255">
    <property type="entry name" value="DUF2807"/>
</dbReference>
<proteinExistence type="predicted"/>
<name>A0A4Z0MKG7_9BACT</name>
<sequence>MKTNLLSLMLSSALLLTACDNSITGPRVRGTGPTETEERTLSSFNRVEMKIDGEVILTQGPQQQVRVEAQRNILEVLETEISGNELQIEYSRVNVRDHDPIKVYITVPSLSEVQVSGSGKVRSGSPWSASSFEVKVSGSGNAELDFAQVTGLRTNISGSGEVKLSGAAQSHSISISGSGRLAAYELNTQDTDVSISGSGRSYVLASRTLSADISGSGSVYYRGEPKVNTRISGSGKVIADK</sequence>
<dbReference type="AlphaFoldDB" id="A0A4Z0MKG7"/>
<dbReference type="PANTHER" id="PTHR39200:SF1">
    <property type="entry name" value="AUTO-TRANSPORTER ADHESIN HEAD GIN DOMAIN-CONTAINING PROTEIN-RELATED"/>
    <property type="match status" value="1"/>
</dbReference>
<dbReference type="EMBL" id="SRKZ01000004">
    <property type="protein sequence ID" value="TGD79685.1"/>
    <property type="molecule type" value="Genomic_DNA"/>
</dbReference>
<keyword evidence="1" id="KW-0732">Signal</keyword>
<reference evidence="3 4" key="1">
    <citation type="submission" date="2019-04" db="EMBL/GenBank/DDBJ databases">
        <authorList>
            <person name="Feng G."/>
            <person name="Zhang J."/>
            <person name="Zhu H."/>
        </authorList>
    </citation>
    <scope>NUCLEOTIDE SEQUENCE [LARGE SCALE GENOMIC DNA]</scope>
    <source>
        <strain evidence="3 4">JCM 19491</strain>
    </source>
</reference>
<dbReference type="PROSITE" id="PS51257">
    <property type="entry name" value="PROKAR_LIPOPROTEIN"/>
    <property type="match status" value="1"/>
</dbReference>
<protein>
    <submittedName>
        <fullName evidence="3">DUF2807 domain-containing protein</fullName>
    </submittedName>
</protein>
<evidence type="ECO:0000313" key="4">
    <source>
        <dbReference type="Proteomes" id="UP000298284"/>
    </source>
</evidence>
<dbReference type="RefSeq" id="WP_135531431.1">
    <property type="nucleotide sequence ID" value="NZ_SRKZ01000004.1"/>
</dbReference>
<evidence type="ECO:0000256" key="1">
    <source>
        <dbReference type="SAM" id="SignalP"/>
    </source>
</evidence>
<evidence type="ECO:0000259" key="2">
    <source>
        <dbReference type="Pfam" id="PF10988"/>
    </source>
</evidence>
<accession>A0A4Z0MKG7</accession>
<comment type="caution">
    <text evidence="3">The sequence shown here is derived from an EMBL/GenBank/DDBJ whole genome shotgun (WGS) entry which is preliminary data.</text>
</comment>
<evidence type="ECO:0000313" key="3">
    <source>
        <dbReference type="EMBL" id="TGD79685.1"/>
    </source>
</evidence>
<feature type="domain" description="Putative auto-transporter adhesin head GIN" evidence="2">
    <location>
        <begin position="44"/>
        <end position="225"/>
    </location>
</feature>
<dbReference type="Proteomes" id="UP000298284">
    <property type="component" value="Unassembled WGS sequence"/>
</dbReference>
<feature type="signal peptide" evidence="1">
    <location>
        <begin position="1"/>
        <end position="18"/>
    </location>
</feature>
<gene>
    <name evidence="3" type="ORF">EU557_15820</name>
</gene>